<evidence type="ECO:0000313" key="6">
    <source>
        <dbReference type="Proteomes" id="UP000000493"/>
    </source>
</evidence>
<gene>
    <name evidence="5" type="ordered locus">Runsl_4462</name>
</gene>
<comment type="similarity">
    <text evidence="1">Belongs to the type-I restriction system S methylase family.</text>
</comment>
<dbReference type="Proteomes" id="UP000000493">
    <property type="component" value="Chromosome"/>
</dbReference>
<dbReference type="PANTHER" id="PTHR30408:SF12">
    <property type="entry name" value="TYPE I RESTRICTION ENZYME MJAVIII SPECIFICITY SUBUNIT"/>
    <property type="match status" value="1"/>
</dbReference>
<dbReference type="REBASE" id="37517">
    <property type="entry name" value="S.Rsl19594ORF4465P"/>
</dbReference>
<proteinExistence type="inferred from homology"/>
<reference evidence="6" key="1">
    <citation type="submission" date="2011-06" db="EMBL/GenBank/DDBJ databases">
        <title>The complete genome of chromosome of Runella slithyformis DSM 19594.</title>
        <authorList>
            <consortium name="US DOE Joint Genome Institute (JGI-PGF)"/>
            <person name="Lucas S."/>
            <person name="Han J."/>
            <person name="Lapidus A."/>
            <person name="Bruce D."/>
            <person name="Goodwin L."/>
            <person name="Pitluck S."/>
            <person name="Peters L."/>
            <person name="Kyrpides N."/>
            <person name="Mavromatis K."/>
            <person name="Ivanova N."/>
            <person name="Ovchinnikova G."/>
            <person name="Zhang X."/>
            <person name="Misra M."/>
            <person name="Detter J.C."/>
            <person name="Tapia R."/>
            <person name="Han C."/>
            <person name="Land M."/>
            <person name="Hauser L."/>
            <person name="Markowitz V."/>
            <person name="Cheng J.-F."/>
            <person name="Hugenholtz P."/>
            <person name="Woyke T."/>
            <person name="Wu D."/>
            <person name="Tindall B."/>
            <person name="Faehrich R."/>
            <person name="Brambilla E."/>
            <person name="Klenk H.-P."/>
            <person name="Eisen J.A."/>
        </authorList>
    </citation>
    <scope>NUCLEOTIDE SEQUENCE [LARGE SCALE GENOMIC DNA]</scope>
    <source>
        <strain evidence="6">ATCC 29530 / DSM 19594 / LMG 11500 / NCIMB 11436 / LSU 4</strain>
    </source>
</reference>
<dbReference type="CDD" id="cd17517">
    <property type="entry name" value="RMtype1_S_EcoKI_StySPI-TRD2-CR2_like"/>
    <property type="match status" value="1"/>
</dbReference>
<evidence type="ECO:0000256" key="1">
    <source>
        <dbReference type="ARBA" id="ARBA00010923"/>
    </source>
</evidence>
<dbReference type="GO" id="GO:0003677">
    <property type="term" value="F:DNA binding"/>
    <property type="evidence" value="ECO:0007669"/>
    <property type="project" value="UniProtKB-KW"/>
</dbReference>
<dbReference type="Gene3D" id="1.10.287.1120">
    <property type="entry name" value="Bipartite methylase S protein"/>
    <property type="match status" value="1"/>
</dbReference>
<feature type="domain" description="Type I restriction modification DNA specificity" evidence="4">
    <location>
        <begin position="23"/>
        <end position="197"/>
    </location>
</feature>
<dbReference type="GO" id="GO:0009307">
    <property type="term" value="P:DNA restriction-modification system"/>
    <property type="evidence" value="ECO:0007669"/>
    <property type="project" value="UniProtKB-KW"/>
</dbReference>
<evidence type="ECO:0000256" key="2">
    <source>
        <dbReference type="ARBA" id="ARBA00022747"/>
    </source>
</evidence>
<dbReference type="Gene3D" id="3.90.220.20">
    <property type="entry name" value="DNA methylase specificity domains"/>
    <property type="match status" value="2"/>
</dbReference>
<organism evidence="5 6">
    <name type="scientific">Runella slithyformis (strain ATCC 29530 / DSM 19594 / LMG 11500 / NCIMB 11436 / LSU 4)</name>
    <dbReference type="NCBI Taxonomy" id="761193"/>
    <lineage>
        <taxon>Bacteria</taxon>
        <taxon>Pseudomonadati</taxon>
        <taxon>Bacteroidota</taxon>
        <taxon>Cytophagia</taxon>
        <taxon>Cytophagales</taxon>
        <taxon>Spirosomataceae</taxon>
        <taxon>Runella</taxon>
    </lineage>
</organism>
<keyword evidence="3" id="KW-0238">DNA-binding</keyword>
<accession>A0A7U3ZP45</accession>
<keyword evidence="6" id="KW-1185">Reference proteome</keyword>
<dbReference type="RefSeq" id="WP_013930079.1">
    <property type="nucleotide sequence ID" value="NC_015703.1"/>
</dbReference>
<evidence type="ECO:0000256" key="3">
    <source>
        <dbReference type="ARBA" id="ARBA00023125"/>
    </source>
</evidence>
<dbReference type="KEGG" id="rsi:Runsl_4462"/>
<dbReference type="InterPro" id="IPR052021">
    <property type="entry name" value="Type-I_RS_S_subunit"/>
</dbReference>
<dbReference type="InterPro" id="IPR044946">
    <property type="entry name" value="Restrct_endonuc_typeI_TRD_sf"/>
</dbReference>
<dbReference type="InterPro" id="IPR000055">
    <property type="entry name" value="Restrct_endonuc_typeI_TRD"/>
</dbReference>
<dbReference type="EMBL" id="CP002859">
    <property type="protein sequence ID" value="AEI50787.1"/>
    <property type="molecule type" value="Genomic_DNA"/>
</dbReference>
<dbReference type="SUPFAM" id="SSF116734">
    <property type="entry name" value="DNA methylase specificity domain"/>
    <property type="match status" value="2"/>
</dbReference>
<sequence length="453" mass="51439">MQNNLLKYNHYKPSGVQWLGDIPEHWEVTFVKHLLSIPITDGPHTTPELLDEGIPFISAEAIKNGEIDFEKKRGFISLKDHLLFSKKYSPRKGDIYMVKSGATTGNVAMVKTNNDFSIWSPLAVFRAEAKKITPEYLHLFLQSYTFRKGVELSWSFGTQQNIGMGILSNLPVTYGSIAEQTVIAQFLDRKTAQIEVAITQKQRMIELLKERRQILIHQAVTRGLNPDVPMKDSGVEWIGEIPEHWEVKRLRHIGQCQNGVSKGAEYFGSGYPFISYGDVYKNIELPKTVNGLAESSIEDRKYYSVEEGDVLFTRTSETAEEIGFASTCLSTIENSTFAGFLIRFRPKQGALFKGFSKYYFSSKTHRAFFVKEMNLVIRASLSQELLRKMPILIPPIKEQIEIYNYLETATQKMDKAIGLKEQEIEKLKEYKASLINSVVTGKVKVIENPKGVA</sequence>
<dbReference type="AlphaFoldDB" id="A0A7U3ZP45"/>
<dbReference type="PANTHER" id="PTHR30408">
    <property type="entry name" value="TYPE-1 RESTRICTION ENZYME ECOKI SPECIFICITY PROTEIN"/>
    <property type="match status" value="1"/>
</dbReference>
<evidence type="ECO:0000313" key="5">
    <source>
        <dbReference type="EMBL" id="AEI50787.1"/>
    </source>
</evidence>
<evidence type="ECO:0000259" key="4">
    <source>
        <dbReference type="Pfam" id="PF01420"/>
    </source>
</evidence>
<dbReference type="Pfam" id="PF01420">
    <property type="entry name" value="Methylase_S"/>
    <property type="match status" value="2"/>
</dbReference>
<reference evidence="5 6" key="2">
    <citation type="journal article" date="2012" name="Stand. Genomic Sci.">
        <title>Complete genome sequence of the aquatic bacterium Runella slithyformis type strain (LSU 4(T)).</title>
        <authorList>
            <person name="Copeland A."/>
            <person name="Zhang X."/>
            <person name="Misra M."/>
            <person name="Lapidus A."/>
            <person name="Nolan M."/>
            <person name="Lucas S."/>
            <person name="Deshpande S."/>
            <person name="Cheng J.F."/>
            <person name="Tapia R."/>
            <person name="Goodwin L.A."/>
            <person name="Pitluck S."/>
            <person name="Liolios K."/>
            <person name="Pagani I."/>
            <person name="Ivanova N."/>
            <person name="Mikhailova N."/>
            <person name="Pati A."/>
            <person name="Chen A."/>
            <person name="Palaniappan K."/>
            <person name="Land M."/>
            <person name="Hauser L."/>
            <person name="Pan C."/>
            <person name="Jeffries C.D."/>
            <person name="Detter J.C."/>
            <person name="Brambilla E.M."/>
            <person name="Rohde M."/>
            <person name="Djao O.D."/>
            <person name="Goker M."/>
            <person name="Sikorski J."/>
            <person name="Tindall B.J."/>
            <person name="Woyke T."/>
            <person name="Bristow J."/>
            <person name="Eisen J.A."/>
            <person name="Markowitz V."/>
            <person name="Hugenholtz P."/>
            <person name="Kyrpides N.C."/>
            <person name="Klenk H.P."/>
            <person name="Mavromatis K."/>
        </authorList>
    </citation>
    <scope>NUCLEOTIDE SEQUENCE [LARGE SCALE GENOMIC DNA]</scope>
    <source>
        <strain evidence="6">ATCC 29530 / DSM 19594 / LMG 11500 / NCIMB 11436 / LSU 4</strain>
    </source>
</reference>
<feature type="domain" description="Type I restriction modification DNA specificity" evidence="4">
    <location>
        <begin position="242"/>
        <end position="428"/>
    </location>
</feature>
<protein>
    <submittedName>
        <fullName evidence="5">Restriction modification system DNA specificity domain protein</fullName>
    </submittedName>
</protein>
<name>A0A7U3ZP45_RUNSL</name>
<keyword evidence="2" id="KW-0680">Restriction system</keyword>